<evidence type="ECO:0000313" key="2">
    <source>
        <dbReference type="Proteomes" id="UP000241158"/>
    </source>
</evidence>
<reference evidence="2" key="1">
    <citation type="submission" date="2017-11" db="EMBL/GenBank/DDBJ databases">
        <authorList>
            <person name="Kuznetsova I."/>
            <person name="Sazanova A."/>
            <person name="Chirak E."/>
            <person name="Safronova V."/>
            <person name="Willems A."/>
        </authorList>
    </citation>
    <scope>NUCLEOTIDE SEQUENCE [LARGE SCALE GENOMIC DNA]</scope>
    <source>
        <strain evidence="2">PEPV15</strain>
    </source>
</reference>
<organism evidence="1 2">
    <name type="scientific">Phyllobacterium endophyticum</name>
    <dbReference type="NCBI Taxonomy" id="1149773"/>
    <lineage>
        <taxon>Bacteria</taxon>
        <taxon>Pseudomonadati</taxon>
        <taxon>Pseudomonadota</taxon>
        <taxon>Alphaproteobacteria</taxon>
        <taxon>Hyphomicrobiales</taxon>
        <taxon>Phyllobacteriaceae</taxon>
        <taxon>Phyllobacterium</taxon>
    </lineage>
</organism>
<comment type="caution">
    <text evidence="1">The sequence shown here is derived from an EMBL/GenBank/DDBJ whole genome shotgun (WGS) entry which is preliminary data.</text>
</comment>
<sequence length="196" mass="20194">MPDNSELKLEIKGDTKGIDDALDALQKKSELFGRTLTNSLKAAAIGGQDLGDVLKQLALNIASMSLSAGLKPLQDLASGLFSSFVGGLKREPGAFYGTSPIPAERPTFFAKGGIVSSPTYFNADGSLGLMGEAGTEAVMPLTRGADGRLGVAAQGGGAPVQVVFNVSTPDATSFRKSEAQLTGMLARAARKGARTF</sequence>
<dbReference type="OrthoDB" id="8448547at2"/>
<keyword evidence="2" id="KW-1185">Reference proteome</keyword>
<protein>
    <submittedName>
        <fullName evidence="1">Phage tail protein</fullName>
    </submittedName>
</protein>
<proteinExistence type="predicted"/>
<dbReference type="EMBL" id="PGGN01000001">
    <property type="protein sequence ID" value="PSH60534.1"/>
    <property type="molecule type" value="Genomic_DNA"/>
</dbReference>
<dbReference type="RefSeq" id="WP_106715852.1">
    <property type="nucleotide sequence ID" value="NZ_JACHXT010000004.1"/>
</dbReference>
<dbReference type="Proteomes" id="UP000241158">
    <property type="component" value="Unassembled WGS sequence"/>
</dbReference>
<dbReference type="AlphaFoldDB" id="A0A2P7B255"/>
<evidence type="ECO:0000313" key="1">
    <source>
        <dbReference type="EMBL" id="PSH60534.1"/>
    </source>
</evidence>
<accession>A0A2P7B255</accession>
<gene>
    <name evidence="1" type="ORF">CU100_07665</name>
</gene>
<name>A0A2P7B255_9HYPH</name>